<dbReference type="InterPro" id="IPR013766">
    <property type="entry name" value="Thioredoxin_domain"/>
</dbReference>
<dbReference type="InterPro" id="IPR036249">
    <property type="entry name" value="Thioredoxin-like_sf"/>
</dbReference>
<dbReference type="KEGG" id="cser:CCO03_10970"/>
<dbReference type="EMBL" id="CP021455">
    <property type="protein sequence ID" value="ARU05143.1"/>
    <property type="molecule type" value="Genomic_DNA"/>
</dbReference>
<feature type="domain" description="Thioredoxin" evidence="1">
    <location>
        <begin position="59"/>
        <end position="119"/>
    </location>
</feature>
<reference evidence="2 3" key="1">
    <citation type="submission" date="2017-05" db="EMBL/GenBank/DDBJ databases">
        <authorList>
            <person name="Song R."/>
            <person name="Chenine A.L."/>
            <person name="Ruprecht R.M."/>
        </authorList>
    </citation>
    <scope>NUCLEOTIDE SEQUENCE [LARGE SCALE GENOMIC DNA]</scope>
    <source>
        <strain evidence="2 3">DSM 26136</strain>
    </source>
</reference>
<accession>A0A1Y0ENC6</accession>
<proteinExistence type="predicted"/>
<name>A0A1Y0ENC6_9BURK</name>
<dbReference type="Proteomes" id="UP000196138">
    <property type="component" value="Chromosome"/>
</dbReference>
<gene>
    <name evidence="2" type="ORF">CCO03_10970</name>
</gene>
<keyword evidence="3" id="KW-1185">Reference proteome</keyword>
<dbReference type="AlphaFoldDB" id="A0A1Y0ENC6"/>
<dbReference type="Gene3D" id="3.40.30.10">
    <property type="entry name" value="Glutaredoxin"/>
    <property type="match status" value="1"/>
</dbReference>
<evidence type="ECO:0000313" key="3">
    <source>
        <dbReference type="Proteomes" id="UP000196138"/>
    </source>
</evidence>
<evidence type="ECO:0000313" key="2">
    <source>
        <dbReference type="EMBL" id="ARU05143.1"/>
    </source>
</evidence>
<organism evidence="2 3">
    <name type="scientific">Comamonas serinivorans</name>
    <dbReference type="NCBI Taxonomy" id="1082851"/>
    <lineage>
        <taxon>Bacteria</taxon>
        <taxon>Pseudomonadati</taxon>
        <taxon>Pseudomonadota</taxon>
        <taxon>Betaproteobacteria</taxon>
        <taxon>Burkholderiales</taxon>
        <taxon>Comamonadaceae</taxon>
        <taxon>Comamonas</taxon>
    </lineage>
</organism>
<dbReference type="Pfam" id="PF00085">
    <property type="entry name" value="Thioredoxin"/>
    <property type="match status" value="1"/>
</dbReference>
<sequence>MPLVGDPARHHCTIAASHRHRTMSPWTDSEAALLQDLLRRSLADAHGSQANRPQADAPQAVLCLCAEWCGVCREFRAAFEAAQADHPEWLFRWVDVEDDAEQLDELDIETFPTLVLGSATRTVFAGPVLPQAGALERHLRLLTA</sequence>
<evidence type="ECO:0000259" key="1">
    <source>
        <dbReference type="Pfam" id="PF00085"/>
    </source>
</evidence>
<dbReference type="CDD" id="cd02947">
    <property type="entry name" value="TRX_family"/>
    <property type="match status" value="1"/>
</dbReference>
<dbReference type="SUPFAM" id="SSF52833">
    <property type="entry name" value="Thioredoxin-like"/>
    <property type="match status" value="1"/>
</dbReference>
<protein>
    <recommendedName>
        <fullName evidence="1">Thioredoxin domain-containing protein</fullName>
    </recommendedName>
</protein>